<accession>A0ABT3PUQ2</accession>
<dbReference type="InterPro" id="IPR029063">
    <property type="entry name" value="SAM-dependent_MTases_sf"/>
</dbReference>
<keyword evidence="2" id="KW-0489">Methyltransferase</keyword>
<comment type="caution">
    <text evidence="2">The sequence shown here is derived from an EMBL/GenBank/DDBJ whole genome shotgun (WGS) entry which is preliminary data.</text>
</comment>
<gene>
    <name evidence="2" type="ORF">LQ318_01550</name>
</gene>
<evidence type="ECO:0000313" key="2">
    <source>
        <dbReference type="EMBL" id="MCW9711576.1"/>
    </source>
</evidence>
<dbReference type="InterPro" id="IPR013216">
    <property type="entry name" value="Methyltransf_11"/>
</dbReference>
<dbReference type="SUPFAM" id="SSF53335">
    <property type="entry name" value="S-adenosyl-L-methionine-dependent methyltransferases"/>
    <property type="match status" value="1"/>
</dbReference>
<name>A0ABT3PUQ2_9BACT</name>
<keyword evidence="2" id="KW-0808">Transferase</keyword>
<dbReference type="CDD" id="cd02440">
    <property type="entry name" value="AdoMet_MTases"/>
    <property type="match status" value="1"/>
</dbReference>
<dbReference type="PANTHER" id="PTHR43591">
    <property type="entry name" value="METHYLTRANSFERASE"/>
    <property type="match status" value="1"/>
</dbReference>
<reference evidence="2 3" key="1">
    <citation type="submission" date="2021-11" db="EMBL/GenBank/DDBJ databases">
        <title>Aliifidinibius sp. nov., a new bacterium isolated from saline soil.</title>
        <authorList>
            <person name="Galisteo C."/>
            <person name="De La Haba R."/>
            <person name="Sanchez-Porro C."/>
            <person name="Ventosa A."/>
        </authorList>
    </citation>
    <scope>NUCLEOTIDE SEQUENCE [LARGE SCALE GENOMIC DNA]</scope>
    <source>
        <strain evidence="2 3">KACC 190600</strain>
    </source>
</reference>
<organism evidence="2 3">
    <name type="scientific">Fodinibius salicampi</name>
    <dbReference type="NCBI Taxonomy" id="1920655"/>
    <lineage>
        <taxon>Bacteria</taxon>
        <taxon>Pseudomonadati</taxon>
        <taxon>Balneolota</taxon>
        <taxon>Balneolia</taxon>
        <taxon>Balneolales</taxon>
        <taxon>Balneolaceae</taxon>
        <taxon>Fodinibius</taxon>
    </lineage>
</organism>
<dbReference type="EMBL" id="JAJNDC010000001">
    <property type="protein sequence ID" value="MCW9711576.1"/>
    <property type="molecule type" value="Genomic_DNA"/>
</dbReference>
<protein>
    <submittedName>
        <fullName evidence="2">Methyltransferase domain-containing protein</fullName>
    </submittedName>
</protein>
<dbReference type="RefSeq" id="WP_265786906.1">
    <property type="nucleotide sequence ID" value="NZ_BAABRS010000001.1"/>
</dbReference>
<feature type="domain" description="Methyltransferase type 11" evidence="1">
    <location>
        <begin position="50"/>
        <end position="145"/>
    </location>
</feature>
<evidence type="ECO:0000313" key="3">
    <source>
        <dbReference type="Proteomes" id="UP001207337"/>
    </source>
</evidence>
<dbReference type="GO" id="GO:0008168">
    <property type="term" value="F:methyltransferase activity"/>
    <property type="evidence" value="ECO:0007669"/>
    <property type="project" value="UniProtKB-KW"/>
</dbReference>
<dbReference type="PANTHER" id="PTHR43591:SF24">
    <property type="entry name" value="2-METHOXY-6-POLYPRENYL-1,4-BENZOQUINOL METHYLASE, MITOCHONDRIAL"/>
    <property type="match status" value="1"/>
</dbReference>
<dbReference type="Gene3D" id="3.40.50.150">
    <property type="entry name" value="Vaccinia Virus protein VP39"/>
    <property type="match status" value="1"/>
</dbReference>
<dbReference type="Proteomes" id="UP001207337">
    <property type="component" value="Unassembled WGS sequence"/>
</dbReference>
<evidence type="ECO:0000259" key="1">
    <source>
        <dbReference type="Pfam" id="PF08241"/>
    </source>
</evidence>
<dbReference type="Pfam" id="PF08241">
    <property type="entry name" value="Methyltransf_11"/>
    <property type="match status" value="1"/>
</dbReference>
<dbReference type="GO" id="GO:0032259">
    <property type="term" value="P:methylation"/>
    <property type="evidence" value="ECO:0007669"/>
    <property type="project" value="UniProtKB-KW"/>
</dbReference>
<proteinExistence type="predicted"/>
<keyword evidence="3" id="KW-1185">Reference proteome</keyword>
<sequence length="273" mass="30438">MKTEIKQHYNENLGSKPPQNYERFFVPTIGEPVAKDLIRKAELKAGERVLDVACGTGIIARLALKKVGSKGAVTGLDINPGMLAVARSITKDLPIKWHEANAEKIPFEDQSFDVVICQLSLQFMENRTAALQQMHRVLVPGGRLLLNVPGPAGEPFAIMAEAMERNISPEAKHFVDQVFALNDTEDIRQLIHNAGFRNVDIQAKNKALSLPAPKDFLWQYIYSTPLAGVLAEANEKAKTSLEEDVVNKWQEFVDEDDNAFIYEQRIVTVSAQK</sequence>